<comment type="caution">
    <text evidence="1">The sequence shown here is derived from an EMBL/GenBank/DDBJ whole genome shotgun (WGS) entry which is preliminary data.</text>
</comment>
<reference evidence="1" key="2">
    <citation type="journal article" date="2022" name="Microbiol. Resour. Announc.">
        <title>Metagenome Sequencing to Explore Phylogenomics of Terrestrial Cyanobacteria.</title>
        <authorList>
            <person name="Ward R.D."/>
            <person name="Stajich J.E."/>
            <person name="Johansen J.R."/>
            <person name="Huntemann M."/>
            <person name="Clum A."/>
            <person name="Foster B."/>
            <person name="Foster B."/>
            <person name="Roux S."/>
            <person name="Palaniappan K."/>
            <person name="Varghese N."/>
            <person name="Mukherjee S."/>
            <person name="Reddy T.B.K."/>
            <person name="Daum C."/>
            <person name="Copeland A."/>
            <person name="Chen I.A."/>
            <person name="Ivanova N.N."/>
            <person name="Kyrpides N.C."/>
            <person name="Shapiro N."/>
            <person name="Eloe-Fadrosh E.A."/>
            <person name="Pietrasiak N."/>
        </authorList>
    </citation>
    <scope>NUCLEOTIDE SEQUENCE</scope>
    <source>
        <strain evidence="1">HA4357-MV3</strain>
    </source>
</reference>
<evidence type="ECO:0000313" key="1">
    <source>
        <dbReference type="EMBL" id="MBW4430193.1"/>
    </source>
</evidence>
<accession>A0A9E3H398</accession>
<name>A0A9E3H398_9NOST</name>
<dbReference type="Proteomes" id="UP000813215">
    <property type="component" value="Unassembled WGS sequence"/>
</dbReference>
<organism evidence="1 2">
    <name type="scientific">Pelatocladus maniniholoensis HA4357-MV3</name>
    <dbReference type="NCBI Taxonomy" id="1117104"/>
    <lineage>
        <taxon>Bacteria</taxon>
        <taxon>Bacillati</taxon>
        <taxon>Cyanobacteriota</taxon>
        <taxon>Cyanophyceae</taxon>
        <taxon>Nostocales</taxon>
        <taxon>Nostocaceae</taxon>
        <taxon>Pelatocladus</taxon>
    </lineage>
</organism>
<dbReference type="AlphaFoldDB" id="A0A9E3H398"/>
<evidence type="ECO:0000313" key="2">
    <source>
        <dbReference type="Proteomes" id="UP000813215"/>
    </source>
</evidence>
<sequence>MGERKKDFVWRYQPNLSSDKAKMLTYIQNQDLHPSQDKTAMIMAALTAYYMPLALHSQGSCSRESLELILLDSATAFVNQLKYACTALNVDPARVGNVLCSAFQIPLFFQSAQAESSNADSALELDNLNDFDLNTWNLAGITTDSETFN</sequence>
<reference evidence="1" key="1">
    <citation type="submission" date="2021-05" db="EMBL/GenBank/DDBJ databases">
        <authorList>
            <person name="Pietrasiak N."/>
            <person name="Ward R."/>
            <person name="Stajich J.E."/>
            <person name="Kurbessoian T."/>
        </authorList>
    </citation>
    <scope>NUCLEOTIDE SEQUENCE</scope>
    <source>
        <strain evidence="1">HA4357-MV3</strain>
    </source>
</reference>
<proteinExistence type="predicted"/>
<protein>
    <submittedName>
        <fullName evidence="1">Uncharacterized protein</fullName>
    </submittedName>
</protein>
<dbReference type="EMBL" id="JAHHHW010000001">
    <property type="protein sequence ID" value="MBW4430193.1"/>
    <property type="molecule type" value="Genomic_DNA"/>
</dbReference>
<gene>
    <name evidence="1" type="ORF">KME28_00065</name>
</gene>